<proteinExistence type="predicted"/>
<evidence type="ECO:0000256" key="2">
    <source>
        <dbReference type="ARBA" id="ARBA00022723"/>
    </source>
</evidence>
<name>A0A3E2HHM5_SCYLI</name>
<dbReference type="PANTHER" id="PTHR12112">
    <property type="entry name" value="BNIP - RELATED"/>
    <property type="match status" value="1"/>
</dbReference>
<dbReference type="Pfam" id="PF02833">
    <property type="entry name" value="DHHA2"/>
    <property type="match status" value="1"/>
</dbReference>
<dbReference type="GO" id="GO:0046872">
    <property type="term" value="F:metal ion binding"/>
    <property type="evidence" value="ECO:0007669"/>
    <property type="project" value="UniProtKB-KW"/>
</dbReference>
<evidence type="ECO:0000256" key="3">
    <source>
        <dbReference type="ARBA" id="ARBA00022801"/>
    </source>
</evidence>
<keyword evidence="7" id="KW-1185">Reference proteome</keyword>
<organism evidence="6 7">
    <name type="scientific">Scytalidium lignicola</name>
    <name type="common">Hyphomycete</name>
    <dbReference type="NCBI Taxonomy" id="5539"/>
    <lineage>
        <taxon>Eukaryota</taxon>
        <taxon>Fungi</taxon>
        <taxon>Dikarya</taxon>
        <taxon>Ascomycota</taxon>
        <taxon>Pezizomycotina</taxon>
        <taxon>Leotiomycetes</taxon>
        <taxon>Leotiomycetes incertae sedis</taxon>
        <taxon>Scytalidium</taxon>
    </lineage>
</organism>
<dbReference type="SMART" id="SM01131">
    <property type="entry name" value="DHHA2"/>
    <property type="match status" value="1"/>
</dbReference>
<evidence type="ECO:0000313" key="7">
    <source>
        <dbReference type="Proteomes" id="UP000258309"/>
    </source>
</evidence>
<dbReference type="OrthoDB" id="374045at2759"/>
<dbReference type="STRING" id="5539.A0A3E2HHM5"/>
<keyword evidence="3" id="KW-0378">Hydrolase</keyword>
<feature type="non-terminal residue" evidence="6">
    <location>
        <position position="428"/>
    </location>
</feature>
<dbReference type="InterPro" id="IPR038763">
    <property type="entry name" value="DHH_sf"/>
</dbReference>
<protein>
    <recommendedName>
        <fullName evidence="5">DHHA2 domain-containing protein</fullName>
    </recommendedName>
</protein>
<gene>
    <name evidence="6" type="ORF">B7463_g3439</name>
</gene>
<reference evidence="6 7" key="1">
    <citation type="submission" date="2018-05" db="EMBL/GenBank/DDBJ databases">
        <title>Draft genome sequence of Scytalidium lignicola DSM 105466, a ubiquitous saprotrophic fungus.</title>
        <authorList>
            <person name="Buettner E."/>
            <person name="Gebauer A.M."/>
            <person name="Hofrichter M."/>
            <person name="Liers C."/>
            <person name="Kellner H."/>
        </authorList>
    </citation>
    <scope>NUCLEOTIDE SEQUENCE [LARGE SCALE GENOMIC DNA]</scope>
    <source>
        <strain evidence="6 7">DSM 105466</strain>
    </source>
</reference>
<dbReference type="OMA" id="TMTIFFN"/>
<dbReference type="InterPro" id="IPR001667">
    <property type="entry name" value="DDH_dom"/>
</dbReference>
<evidence type="ECO:0000256" key="4">
    <source>
        <dbReference type="ARBA" id="ARBA00023211"/>
    </source>
</evidence>
<dbReference type="GO" id="GO:0004309">
    <property type="term" value="F:exopolyphosphatase activity"/>
    <property type="evidence" value="ECO:0007669"/>
    <property type="project" value="TreeGrafter"/>
</dbReference>
<dbReference type="Gene3D" id="3.10.310.20">
    <property type="entry name" value="DHHA2 domain"/>
    <property type="match status" value="1"/>
</dbReference>
<dbReference type="GO" id="GO:0005737">
    <property type="term" value="C:cytoplasm"/>
    <property type="evidence" value="ECO:0007669"/>
    <property type="project" value="InterPro"/>
</dbReference>
<comment type="cofactor">
    <cofactor evidence="1">
        <name>Mn(2+)</name>
        <dbReference type="ChEBI" id="CHEBI:29035"/>
    </cofactor>
</comment>
<dbReference type="EMBL" id="NCSJ02000046">
    <property type="protein sequence ID" value="RFU32867.1"/>
    <property type="molecule type" value="Genomic_DNA"/>
</dbReference>
<evidence type="ECO:0000256" key="1">
    <source>
        <dbReference type="ARBA" id="ARBA00001936"/>
    </source>
</evidence>
<dbReference type="PANTHER" id="PTHR12112:SF39">
    <property type="entry name" value="EG:152A3.5 PROTEIN (FBGN0003116_PN PROTEIN)"/>
    <property type="match status" value="1"/>
</dbReference>
<feature type="domain" description="DHHA2" evidence="5">
    <location>
        <begin position="263"/>
        <end position="425"/>
    </location>
</feature>
<dbReference type="SUPFAM" id="SSF64182">
    <property type="entry name" value="DHH phosphoesterases"/>
    <property type="match status" value="1"/>
</dbReference>
<sequence length="428" mass="47593">MPPRVSLHSFLATAKSTLHSASAVQQSPVTFIVGNESADLDSICSALILAYLRTYAPFPSSKPLQPGVYIPLCNLWTSDLALRPELNPVLQQADLKPSDLITLSDISFQTSSSHKATPPFHPENTRWLLVDHNSLQSELGKLYSSRVVGCIDHHDDEKTISTLNVEEMHIIRPCGSCSSLIVEHCQDTWQKLSSSASQQEQQDSQLWDSQLARVALAPILIDTANLTSKDKTTPTDVAAASFLRNIITSAGDSDSSFSSDEYFQAISASKEDIEGLPLLDILRKDYKQWSEATSKSESNSGRLEIGISSAVKDIQFMIDKEGGKDKFFNVVEEFAKQRKLSVAGIMTTSHNDGQFKRELFLWGFDKKGRETAARFEREGREKFGLKTWQDGELDLTDGNCWRKCWVQQAVEYSRKKVAPTLRGAVAKI</sequence>
<dbReference type="Pfam" id="PF01368">
    <property type="entry name" value="DHH"/>
    <property type="match status" value="1"/>
</dbReference>
<comment type="caution">
    <text evidence="6">The sequence shown here is derived from an EMBL/GenBank/DDBJ whole genome shotgun (WGS) entry which is preliminary data.</text>
</comment>
<accession>A0A3E2HHM5</accession>
<dbReference type="Proteomes" id="UP000258309">
    <property type="component" value="Unassembled WGS sequence"/>
</dbReference>
<keyword evidence="4" id="KW-0464">Manganese</keyword>
<evidence type="ECO:0000313" key="6">
    <source>
        <dbReference type="EMBL" id="RFU32867.1"/>
    </source>
</evidence>
<keyword evidence="2" id="KW-0479">Metal-binding</keyword>
<dbReference type="InterPro" id="IPR004097">
    <property type="entry name" value="DHHA2"/>
</dbReference>
<feature type="non-terminal residue" evidence="6">
    <location>
        <position position="1"/>
    </location>
</feature>
<dbReference type="Gene3D" id="3.90.1640.10">
    <property type="entry name" value="inorganic pyrophosphatase (n-terminal core)"/>
    <property type="match status" value="1"/>
</dbReference>
<evidence type="ECO:0000259" key="5">
    <source>
        <dbReference type="SMART" id="SM01131"/>
    </source>
</evidence>
<dbReference type="AlphaFoldDB" id="A0A3E2HHM5"/>
<dbReference type="InterPro" id="IPR038222">
    <property type="entry name" value="DHHA2_dom_sf"/>
</dbReference>